<accession>I8AL31</accession>
<reference evidence="9 10" key="1">
    <citation type="journal article" date="2012" name="J. Bacteriol.">
        <title>Genome of Bacillus macauensis ZFHKF-1, a Long-Chain-Forming Bacterium.</title>
        <authorList>
            <person name="Cai L."/>
            <person name="Zhang T."/>
        </authorList>
    </citation>
    <scope>NUCLEOTIDE SEQUENCE [LARGE SCALE GENOMIC DNA]</scope>
    <source>
        <strain evidence="9 10">ZFHKF-1</strain>
    </source>
</reference>
<dbReference type="InterPro" id="IPR004550">
    <property type="entry name" value="AsnASE_II"/>
</dbReference>
<dbReference type="AlphaFoldDB" id="I8AL31"/>
<evidence type="ECO:0000256" key="6">
    <source>
        <dbReference type="PROSITE-ProRule" id="PRU10099"/>
    </source>
</evidence>
<proteinExistence type="inferred from homology"/>
<evidence type="ECO:0000313" key="9">
    <source>
        <dbReference type="EMBL" id="EIT86567.1"/>
    </source>
</evidence>
<dbReference type="Pfam" id="PF00710">
    <property type="entry name" value="Asparaginase"/>
    <property type="match status" value="1"/>
</dbReference>
<dbReference type="PROSITE" id="PS51732">
    <property type="entry name" value="ASN_GLN_ASE_3"/>
    <property type="match status" value="1"/>
</dbReference>
<dbReference type="PIRSF" id="PIRSF500176">
    <property type="entry name" value="L_ASNase"/>
    <property type="match status" value="1"/>
</dbReference>
<keyword evidence="3" id="KW-0378">Hydrolase</keyword>
<dbReference type="InterPro" id="IPR027474">
    <property type="entry name" value="L-asparaginase_N"/>
</dbReference>
<name>I8AL31_9BACL</name>
<evidence type="ECO:0000256" key="3">
    <source>
        <dbReference type="ARBA" id="ARBA00022801"/>
    </source>
</evidence>
<dbReference type="PROSITE" id="PS00144">
    <property type="entry name" value="ASN_GLN_ASE_1"/>
    <property type="match status" value="1"/>
</dbReference>
<evidence type="ECO:0000256" key="5">
    <source>
        <dbReference type="PIRSR" id="PIRSR001220-2"/>
    </source>
</evidence>
<dbReference type="Gene3D" id="3.40.50.40">
    <property type="match status" value="1"/>
</dbReference>
<dbReference type="GO" id="GO:0004067">
    <property type="term" value="F:asparaginase activity"/>
    <property type="evidence" value="ECO:0007669"/>
    <property type="project" value="UniProtKB-UniRule"/>
</dbReference>
<feature type="binding site" evidence="5">
    <location>
        <begin position="110"/>
        <end position="111"/>
    </location>
    <ligand>
        <name>substrate</name>
    </ligand>
</feature>
<dbReference type="PANTHER" id="PTHR11707">
    <property type="entry name" value="L-ASPARAGINASE"/>
    <property type="match status" value="1"/>
</dbReference>
<feature type="active site" description="O-isoaspartyl threonine intermediate" evidence="4">
    <location>
        <position position="33"/>
    </location>
</feature>
<organism evidence="9 10">
    <name type="scientific">Fictibacillus macauensis ZFHKF-1</name>
    <dbReference type="NCBI Taxonomy" id="1196324"/>
    <lineage>
        <taxon>Bacteria</taxon>
        <taxon>Bacillati</taxon>
        <taxon>Bacillota</taxon>
        <taxon>Bacilli</taxon>
        <taxon>Bacillales</taxon>
        <taxon>Fictibacillaceae</taxon>
        <taxon>Fictibacillus</taxon>
    </lineage>
</organism>
<feature type="binding site" evidence="5">
    <location>
        <position position="77"/>
    </location>
    <ligand>
        <name>substrate</name>
    </ligand>
</feature>
<dbReference type="GO" id="GO:0006528">
    <property type="term" value="P:asparagine metabolic process"/>
    <property type="evidence" value="ECO:0007669"/>
    <property type="project" value="InterPro"/>
</dbReference>
<dbReference type="SFLD" id="SFLDS00057">
    <property type="entry name" value="Glutaminase/Asparaginase"/>
    <property type="match status" value="1"/>
</dbReference>
<comment type="similarity">
    <text evidence="1">Belongs to the asparaginase 1 family.</text>
</comment>
<dbReference type="eggNOG" id="COG0252">
    <property type="taxonomic scope" value="Bacteria"/>
</dbReference>
<dbReference type="InterPro" id="IPR040919">
    <property type="entry name" value="Asparaginase_C"/>
</dbReference>
<keyword evidence="10" id="KW-1185">Reference proteome</keyword>
<dbReference type="InterPro" id="IPR036152">
    <property type="entry name" value="Asp/glu_Ase-like_sf"/>
</dbReference>
<dbReference type="SUPFAM" id="SSF53774">
    <property type="entry name" value="Glutaminase/Asparaginase"/>
    <property type="match status" value="1"/>
</dbReference>
<dbReference type="PRINTS" id="PR00139">
    <property type="entry name" value="ASNGLNASE"/>
</dbReference>
<dbReference type="Gene3D" id="3.40.50.1170">
    <property type="entry name" value="L-asparaginase, N-terminal domain"/>
    <property type="match status" value="1"/>
</dbReference>
<gene>
    <name evidence="9" type="ORF">A374_03314</name>
</gene>
<feature type="active site" evidence="6">
    <location>
        <position position="33"/>
    </location>
</feature>
<evidence type="ECO:0000259" key="8">
    <source>
        <dbReference type="Pfam" id="PF17763"/>
    </source>
</evidence>
<dbReference type="PIRSF" id="PIRSF001220">
    <property type="entry name" value="L-ASNase_gatD"/>
    <property type="match status" value="1"/>
</dbReference>
<sequence>MSVLLRSCERIVWYDETEVSVLKKVALITTGGTIASKPNETTGLLSSGALTGEELAEMIALPNDIEVDILSLFQVPSMHMTFDHLHVLKTTIEKLYEDDSFDGVVVTHGTDSIEETAYYLDLTVSDARTVVVTGSQRSPGEIGSDSYSNIRHAIYTACEEQLQGSGTVVVFNERIFSARYVKKVHASNLQGFNSFGFGYLGIIDNDKVVAYQKPIQRESFTLQADLPEVDIIKCYLGATGKFIDAAVASGVKGIVLEGAGRGQVAPLMMASVEQAIAQGVKVVITTSSEEGQVYPTYDYLGSTYDLVSQGVVLGKDFDSKKARIRLAVLLASGEAENIASRF</sequence>
<dbReference type="Pfam" id="PF17763">
    <property type="entry name" value="Asparaginase_C"/>
    <property type="match status" value="1"/>
</dbReference>
<comment type="caution">
    <text evidence="9">The sequence shown here is derived from an EMBL/GenBank/DDBJ whole genome shotgun (WGS) entry which is preliminary data.</text>
</comment>
<dbReference type="InterPro" id="IPR027473">
    <property type="entry name" value="L-asparaginase_C"/>
</dbReference>
<dbReference type="InterPro" id="IPR020827">
    <property type="entry name" value="Asparaginase/glutaminase_AS1"/>
</dbReference>
<evidence type="ECO:0000256" key="2">
    <source>
        <dbReference type="ARBA" id="ARBA00012920"/>
    </source>
</evidence>
<evidence type="ECO:0000259" key="7">
    <source>
        <dbReference type="Pfam" id="PF00710"/>
    </source>
</evidence>
<feature type="domain" description="Asparaginase/glutaminase C-terminal" evidence="8">
    <location>
        <begin position="229"/>
        <end position="335"/>
    </location>
</feature>
<evidence type="ECO:0000313" key="10">
    <source>
        <dbReference type="Proteomes" id="UP000004080"/>
    </source>
</evidence>
<dbReference type="PANTHER" id="PTHR11707:SF28">
    <property type="entry name" value="60 KDA LYSOPHOSPHOLIPASE"/>
    <property type="match status" value="1"/>
</dbReference>
<dbReference type="InterPro" id="IPR006034">
    <property type="entry name" value="Asparaginase/glutaminase-like"/>
</dbReference>
<dbReference type="EMBL" id="AKKV01000020">
    <property type="protein sequence ID" value="EIT86567.1"/>
    <property type="molecule type" value="Genomic_DNA"/>
</dbReference>
<dbReference type="InterPro" id="IPR037152">
    <property type="entry name" value="L-asparaginase_N_sf"/>
</dbReference>
<dbReference type="EC" id="3.5.1.1" evidence="2"/>
<dbReference type="SMART" id="SM00870">
    <property type="entry name" value="Asparaginase"/>
    <property type="match status" value="1"/>
</dbReference>
<protein>
    <recommendedName>
        <fullName evidence="2">asparaginase</fullName>
        <ecNumber evidence="2">3.5.1.1</ecNumber>
    </recommendedName>
</protein>
<dbReference type="CDD" id="cd08964">
    <property type="entry name" value="L-asparaginase_II"/>
    <property type="match status" value="1"/>
</dbReference>
<evidence type="ECO:0000256" key="4">
    <source>
        <dbReference type="PIRSR" id="PIRSR001220-1"/>
    </source>
</evidence>
<dbReference type="STRING" id="1196324.A374_03314"/>
<dbReference type="FunFam" id="3.40.50.1170:FF:000001">
    <property type="entry name" value="L-asparaginase 2"/>
    <property type="match status" value="1"/>
</dbReference>
<feature type="domain" description="L-asparaginase N-terminal" evidence="7">
    <location>
        <begin position="24"/>
        <end position="215"/>
    </location>
</feature>
<evidence type="ECO:0000256" key="1">
    <source>
        <dbReference type="ARBA" id="ARBA00010518"/>
    </source>
</evidence>
<dbReference type="PATRIC" id="fig|1196324.3.peg.671"/>
<dbReference type="Proteomes" id="UP000004080">
    <property type="component" value="Unassembled WGS sequence"/>
</dbReference>